<evidence type="ECO:0000256" key="1">
    <source>
        <dbReference type="ARBA" id="ARBA00022490"/>
    </source>
</evidence>
<keyword evidence="2 10" id="KW-0436">Ligase</keyword>
<dbReference type="InterPro" id="IPR051046">
    <property type="entry name" value="MurCDEF_CellWall_CoF430Synth"/>
</dbReference>
<organism evidence="15 16">
    <name type="scientific">Macrococcoides caseolyticum</name>
    <dbReference type="NCBI Taxonomy" id="69966"/>
    <lineage>
        <taxon>Bacteria</taxon>
        <taxon>Bacillati</taxon>
        <taxon>Bacillota</taxon>
        <taxon>Bacilli</taxon>
        <taxon>Bacillales</taxon>
        <taxon>Staphylococcaceae</taxon>
        <taxon>Macrococcoides</taxon>
    </lineage>
</organism>
<dbReference type="HAMAP" id="MF_02019">
    <property type="entry name" value="MurF"/>
    <property type="match status" value="1"/>
</dbReference>
<dbReference type="GO" id="GO:0047480">
    <property type="term" value="F:UDP-N-acetylmuramoyl-tripeptide-D-alanyl-D-alanine ligase activity"/>
    <property type="evidence" value="ECO:0007669"/>
    <property type="project" value="UniProtKB-UniRule"/>
</dbReference>
<evidence type="ECO:0000256" key="5">
    <source>
        <dbReference type="ARBA" id="ARBA00022840"/>
    </source>
</evidence>
<evidence type="ECO:0000256" key="7">
    <source>
        <dbReference type="ARBA" id="ARBA00022984"/>
    </source>
</evidence>
<comment type="function">
    <text evidence="10 11">Involved in cell wall formation. Catalyzes the final step in the synthesis of UDP-N-acetylmuramoyl-pentapeptide, the precursor of murein.</text>
</comment>
<comment type="catalytic activity">
    <reaction evidence="10 11">
        <text>D-alanyl-D-alanine + UDP-N-acetyl-alpha-D-muramoyl-L-alanyl-gamma-D-glutamyl-meso-2,6-diaminopimelate + ATP = UDP-N-acetyl-alpha-D-muramoyl-L-alanyl-gamma-D-glutamyl-meso-2,6-diaminopimeloyl-D-alanyl-D-alanine + ADP + phosphate + H(+)</text>
        <dbReference type="Rhea" id="RHEA:28374"/>
        <dbReference type="ChEBI" id="CHEBI:15378"/>
        <dbReference type="ChEBI" id="CHEBI:30616"/>
        <dbReference type="ChEBI" id="CHEBI:43474"/>
        <dbReference type="ChEBI" id="CHEBI:57822"/>
        <dbReference type="ChEBI" id="CHEBI:61386"/>
        <dbReference type="ChEBI" id="CHEBI:83905"/>
        <dbReference type="ChEBI" id="CHEBI:456216"/>
        <dbReference type="EC" id="6.3.2.10"/>
    </reaction>
</comment>
<dbReference type="Pfam" id="PF01225">
    <property type="entry name" value="Mur_ligase"/>
    <property type="match status" value="1"/>
</dbReference>
<gene>
    <name evidence="10" type="primary">murF</name>
    <name evidence="15" type="ORF">CW686_10695</name>
</gene>
<evidence type="ECO:0000256" key="3">
    <source>
        <dbReference type="ARBA" id="ARBA00022618"/>
    </source>
</evidence>
<keyword evidence="9 10" id="KW-0961">Cell wall biogenesis/degradation</keyword>
<evidence type="ECO:0000256" key="2">
    <source>
        <dbReference type="ARBA" id="ARBA00022598"/>
    </source>
</evidence>
<keyword evidence="8 10" id="KW-0131">Cell cycle</keyword>
<dbReference type="GO" id="GO:0008360">
    <property type="term" value="P:regulation of cell shape"/>
    <property type="evidence" value="ECO:0007669"/>
    <property type="project" value="UniProtKB-KW"/>
</dbReference>
<evidence type="ECO:0000313" key="16">
    <source>
        <dbReference type="Proteomes" id="UP000233482"/>
    </source>
</evidence>
<dbReference type="SUPFAM" id="SSF53244">
    <property type="entry name" value="MurD-like peptide ligases, peptide-binding domain"/>
    <property type="match status" value="1"/>
</dbReference>
<dbReference type="GO" id="GO:0005737">
    <property type="term" value="C:cytoplasm"/>
    <property type="evidence" value="ECO:0007669"/>
    <property type="project" value="UniProtKB-SubCell"/>
</dbReference>
<dbReference type="NCBIfam" id="TIGR01143">
    <property type="entry name" value="murF"/>
    <property type="match status" value="1"/>
</dbReference>
<evidence type="ECO:0000259" key="12">
    <source>
        <dbReference type="Pfam" id="PF01225"/>
    </source>
</evidence>
<dbReference type="Proteomes" id="UP000233482">
    <property type="component" value="Unassembled WGS sequence"/>
</dbReference>
<dbReference type="Gene3D" id="3.90.190.20">
    <property type="entry name" value="Mur ligase, C-terminal domain"/>
    <property type="match status" value="1"/>
</dbReference>
<name>A0A855GHE5_9STAP</name>
<dbReference type="InterPro" id="IPR036565">
    <property type="entry name" value="Mur-like_cat_sf"/>
</dbReference>
<dbReference type="SUPFAM" id="SSF63418">
    <property type="entry name" value="MurE/MurF N-terminal domain"/>
    <property type="match status" value="1"/>
</dbReference>
<evidence type="ECO:0000256" key="8">
    <source>
        <dbReference type="ARBA" id="ARBA00023306"/>
    </source>
</evidence>
<reference evidence="15 16" key="1">
    <citation type="submission" date="2017-12" db="EMBL/GenBank/DDBJ databases">
        <title>Genomics of Macrococcus caseolyticus.</title>
        <authorList>
            <person name="MacFadyen A.C."/>
            <person name="Paterson G.K."/>
        </authorList>
    </citation>
    <scope>NUCLEOTIDE SEQUENCE [LARGE SCALE GENOMIC DNA]</scope>
    <source>
        <strain evidence="15 16">5788_EF188</strain>
    </source>
</reference>
<feature type="domain" description="Mur ligase C-terminal" evidence="13">
    <location>
        <begin position="313"/>
        <end position="435"/>
    </location>
</feature>
<dbReference type="Pfam" id="PF08245">
    <property type="entry name" value="Mur_ligase_M"/>
    <property type="match status" value="1"/>
</dbReference>
<comment type="subcellular location">
    <subcellularLocation>
        <location evidence="10 11">Cytoplasm</location>
    </subcellularLocation>
</comment>
<dbReference type="SUPFAM" id="SSF53623">
    <property type="entry name" value="MurD-like peptide ligases, catalytic domain"/>
    <property type="match status" value="1"/>
</dbReference>
<evidence type="ECO:0000256" key="4">
    <source>
        <dbReference type="ARBA" id="ARBA00022741"/>
    </source>
</evidence>
<dbReference type="Gene3D" id="3.40.1190.10">
    <property type="entry name" value="Mur-like, catalytic domain"/>
    <property type="match status" value="1"/>
</dbReference>
<evidence type="ECO:0000313" key="15">
    <source>
        <dbReference type="EMBL" id="PKE25339.1"/>
    </source>
</evidence>
<dbReference type="GO" id="GO:0005524">
    <property type="term" value="F:ATP binding"/>
    <property type="evidence" value="ECO:0007669"/>
    <property type="project" value="UniProtKB-UniRule"/>
</dbReference>
<feature type="domain" description="Mur ligase N-terminal catalytic" evidence="12">
    <location>
        <begin position="28"/>
        <end position="101"/>
    </location>
</feature>
<dbReference type="AlphaFoldDB" id="A0A855GHE5"/>
<proteinExistence type="inferred from homology"/>
<dbReference type="PANTHER" id="PTHR43024">
    <property type="entry name" value="UDP-N-ACETYLMURAMOYL-TRIPEPTIDE--D-ALANYL-D-ALANINE LIGASE"/>
    <property type="match status" value="1"/>
</dbReference>
<dbReference type="Pfam" id="PF02875">
    <property type="entry name" value="Mur_ligase_C"/>
    <property type="match status" value="1"/>
</dbReference>
<dbReference type="Gene3D" id="3.40.1390.10">
    <property type="entry name" value="MurE/MurF, N-terminal domain"/>
    <property type="match status" value="1"/>
</dbReference>
<evidence type="ECO:0000256" key="11">
    <source>
        <dbReference type="RuleBase" id="RU004136"/>
    </source>
</evidence>
<comment type="similarity">
    <text evidence="10">Belongs to the MurCDEF family. MurF subfamily.</text>
</comment>
<evidence type="ECO:0000259" key="13">
    <source>
        <dbReference type="Pfam" id="PF02875"/>
    </source>
</evidence>
<feature type="domain" description="Mur ligase central" evidence="14">
    <location>
        <begin position="112"/>
        <end position="290"/>
    </location>
</feature>
<feature type="binding site" evidence="10">
    <location>
        <begin position="114"/>
        <end position="120"/>
    </location>
    <ligand>
        <name>ATP</name>
        <dbReference type="ChEBI" id="CHEBI:30616"/>
    </ligand>
</feature>
<evidence type="ECO:0000256" key="6">
    <source>
        <dbReference type="ARBA" id="ARBA00022960"/>
    </source>
</evidence>
<dbReference type="InterPro" id="IPR013221">
    <property type="entry name" value="Mur_ligase_cen"/>
</dbReference>
<evidence type="ECO:0000259" key="14">
    <source>
        <dbReference type="Pfam" id="PF08245"/>
    </source>
</evidence>
<dbReference type="InterPro" id="IPR036615">
    <property type="entry name" value="Mur_ligase_C_dom_sf"/>
</dbReference>
<comment type="pathway">
    <text evidence="10 11">Cell wall biogenesis; peptidoglycan biosynthesis.</text>
</comment>
<dbReference type="EC" id="6.3.2.10" evidence="10 11"/>
<evidence type="ECO:0000256" key="10">
    <source>
        <dbReference type="HAMAP-Rule" id="MF_02019"/>
    </source>
</evidence>
<keyword evidence="5 10" id="KW-0067">ATP-binding</keyword>
<dbReference type="InterPro" id="IPR035911">
    <property type="entry name" value="MurE/MurF_N"/>
</dbReference>
<keyword evidence="1 10" id="KW-0963">Cytoplasm</keyword>
<dbReference type="PANTHER" id="PTHR43024:SF1">
    <property type="entry name" value="UDP-N-ACETYLMURAMOYL-TRIPEPTIDE--D-ALANYL-D-ALANINE LIGASE"/>
    <property type="match status" value="1"/>
</dbReference>
<dbReference type="InterPro" id="IPR005863">
    <property type="entry name" value="UDP-N-AcMur_synth"/>
</dbReference>
<dbReference type="InterPro" id="IPR004101">
    <property type="entry name" value="Mur_ligase_C"/>
</dbReference>
<keyword evidence="4 10" id="KW-0547">Nucleotide-binding</keyword>
<comment type="caution">
    <text evidence="15">The sequence shown here is derived from an EMBL/GenBank/DDBJ whole genome shotgun (WGS) entry which is preliminary data.</text>
</comment>
<accession>A0A855GHE5</accession>
<dbReference type="GO" id="GO:0071555">
    <property type="term" value="P:cell wall organization"/>
    <property type="evidence" value="ECO:0007669"/>
    <property type="project" value="UniProtKB-KW"/>
</dbReference>
<dbReference type="GO" id="GO:0051301">
    <property type="term" value="P:cell division"/>
    <property type="evidence" value="ECO:0007669"/>
    <property type="project" value="UniProtKB-KW"/>
</dbReference>
<keyword evidence="7 10" id="KW-0573">Peptidoglycan synthesis</keyword>
<keyword evidence="6 10" id="KW-0133">Cell shape</keyword>
<dbReference type="InterPro" id="IPR000713">
    <property type="entry name" value="Mur_ligase_N"/>
</dbReference>
<dbReference type="UniPathway" id="UPA00219"/>
<dbReference type="GO" id="GO:0009252">
    <property type="term" value="P:peptidoglycan biosynthetic process"/>
    <property type="evidence" value="ECO:0007669"/>
    <property type="project" value="UniProtKB-UniRule"/>
</dbReference>
<keyword evidence="3 10" id="KW-0132">Cell division</keyword>
<evidence type="ECO:0000256" key="9">
    <source>
        <dbReference type="ARBA" id="ARBA00023316"/>
    </source>
</evidence>
<sequence>MIMINRSLNWIKKHTTGTLDAMYEEVMISGVSIDSRNIHEGVLFIPFKGEHVDGHKYVADAIDKGAYAALWQRDAGEVPRDLPVIVVEDTLTALQQLSKAYLKEVNPKVIAVTGSNGKTTTKDMIEAVLSPHFKVKKTQGNYNNEIGLPLTLCQLDEDTEISILEMGMSGFGEISLLSHIAEPHIAAITNIGESHMRDLGSREGIAKAKYEITDGLTGPLFYDGDEALLKPLVKDNKDAHRIGFNEDNEYYIHEMIMQDKHLQFKVNDDTYIVPTLGSHNARNATIAIAIGSYLGLSPEQINHSLQQLELTGMRMEQLEGKEGALLINDAYNASPTSMKAAIDTVSQMDSEVKIIVFGDVLELGEDEVMYHEQVGAYLQGKQIDYVFTTGNAARHISKAAEPFTTVQHFDTKEALTNHLKGMLNAHTSVLFKASRGMKLETIINELL</sequence>
<dbReference type="EMBL" id="PIXC01000030">
    <property type="protein sequence ID" value="PKE25339.1"/>
    <property type="molecule type" value="Genomic_DNA"/>
</dbReference>
<protein>
    <recommendedName>
        <fullName evidence="10 11">UDP-N-acetylmuramoyl-tripeptide--D-alanyl-D-alanine ligase</fullName>
        <ecNumber evidence="10 11">6.3.2.10</ecNumber>
    </recommendedName>
    <alternativeName>
        <fullName evidence="10">D-alanyl-D-alanine-adding enzyme</fullName>
    </alternativeName>
</protein>